<accession>A0AAU9JL36</accession>
<reference evidence="1" key="1">
    <citation type="submission" date="2021-09" db="EMBL/GenBank/DDBJ databases">
        <authorList>
            <consortium name="AG Swart"/>
            <person name="Singh M."/>
            <person name="Singh A."/>
            <person name="Seah K."/>
            <person name="Emmerich C."/>
        </authorList>
    </citation>
    <scope>NUCLEOTIDE SEQUENCE</scope>
    <source>
        <strain evidence="1">ATCC30299</strain>
    </source>
</reference>
<evidence type="ECO:0000313" key="2">
    <source>
        <dbReference type="Proteomes" id="UP001162131"/>
    </source>
</evidence>
<proteinExistence type="predicted"/>
<gene>
    <name evidence="1" type="ORF">BSTOLATCC_MIC39563</name>
</gene>
<dbReference type="AlphaFoldDB" id="A0AAU9JL36"/>
<keyword evidence="2" id="KW-1185">Reference proteome</keyword>
<name>A0AAU9JL36_9CILI</name>
<dbReference type="EMBL" id="CAJZBQ010000039">
    <property type="protein sequence ID" value="CAG9325769.1"/>
    <property type="molecule type" value="Genomic_DNA"/>
</dbReference>
<comment type="caution">
    <text evidence="1">The sequence shown here is derived from an EMBL/GenBank/DDBJ whole genome shotgun (WGS) entry which is preliminary data.</text>
</comment>
<protein>
    <submittedName>
        <fullName evidence="1">Uncharacterized protein</fullName>
    </submittedName>
</protein>
<organism evidence="1 2">
    <name type="scientific">Blepharisma stoltei</name>
    <dbReference type="NCBI Taxonomy" id="1481888"/>
    <lineage>
        <taxon>Eukaryota</taxon>
        <taxon>Sar</taxon>
        <taxon>Alveolata</taxon>
        <taxon>Ciliophora</taxon>
        <taxon>Postciliodesmatophora</taxon>
        <taxon>Heterotrichea</taxon>
        <taxon>Heterotrichida</taxon>
        <taxon>Blepharismidae</taxon>
        <taxon>Blepharisma</taxon>
    </lineage>
</organism>
<evidence type="ECO:0000313" key="1">
    <source>
        <dbReference type="EMBL" id="CAG9325769.1"/>
    </source>
</evidence>
<dbReference type="Proteomes" id="UP001162131">
    <property type="component" value="Unassembled WGS sequence"/>
</dbReference>
<sequence>MKGKKTAISADLPNYFTASLYSVFNPQQKNTSSSKRLGTTQKNDVCIESPDEFHLPSSRIRAPESCISMTKIPSRRGSSIPFQTFYDQTYMHSSIDLHSVKPSVSIDMSSIKKSPPKTKIDFYKRFQNHMNSQGFGKYKGIYSYRADQPHFLRVDSNSESALRSTMYNGFQKKKPIQYVIKNNEDFKVDEGLISLNNKIKMHIEKQESHFIKNYKKATRHQRSRSMESLLFATSQSPIRAKAGN</sequence>